<evidence type="ECO:0000313" key="3">
    <source>
        <dbReference type="Proteomes" id="UP001515480"/>
    </source>
</evidence>
<dbReference type="PANTHER" id="PTHR33591:SF2">
    <property type="entry name" value="BETA-CAROTENE ISOMERASE D27"/>
    <property type="match status" value="1"/>
</dbReference>
<evidence type="ECO:0000313" key="2">
    <source>
        <dbReference type="EMBL" id="KAL1521835.1"/>
    </source>
</evidence>
<name>A0AB34JID7_PRYPA</name>
<protein>
    <recommendedName>
        <fullName evidence="1">Beta-carotene isomerase D27-like C-terminal domain-containing protein</fullName>
    </recommendedName>
</protein>
<reference evidence="2 3" key="1">
    <citation type="journal article" date="2024" name="Science">
        <title>Giant polyketide synthase enzymes in the biosynthesis of giant marine polyether toxins.</title>
        <authorList>
            <person name="Fallon T.R."/>
            <person name="Shende V.V."/>
            <person name="Wierzbicki I.H."/>
            <person name="Pendleton A.L."/>
            <person name="Watervoot N.F."/>
            <person name="Auber R.P."/>
            <person name="Gonzalez D.J."/>
            <person name="Wisecaver J.H."/>
            <person name="Moore B.S."/>
        </authorList>
    </citation>
    <scope>NUCLEOTIDE SEQUENCE [LARGE SCALE GENOMIC DNA]</scope>
    <source>
        <strain evidence="2 3">12B1</strain>
    </source>
</reference>
<dbReference type="AlphaFoldDB" id="A0AB34JID7"/>
<accession>A0AB34JID7</accession>
<feature type="domain" description="Beta-carotene isomerase D27-like C-terminal" evidence="1">
    <location>
        <begin position="151"/>
        <end position="246"/>
    </location>
</feature>
<gene>
    <name evidence="2" type="ORF">AB1Y20_021486</name>
</gene>
<dbReference type="PANTHER" id="PTHR33591">
    <property type="entry name" value="BETA-CAROTENE ISOMERASE D27"/>
    <property type="match status" value="1"/>
</dbReference>
<organism evidence="2 3">
    <name type="scientific">Prymnesium parvum</name>
    <name type="common">Toxic golden alga</name>
    <dbReference type="NCBI Taxonomy" id="97485"/>
    <lineage>
        <taxon>Eukaryota</taxon>
        <taxon>Haptista</taxon>
        <taxon>Haptophyta</taxon>
        <taxon>Prymnesiophyceae</taxon>
        <taxon>Prymnesiales</taxon>
        <taxon>Prymnesiaceae</taxon>
        <taxon>Prymnesium</taxon>
    </lineage>
</organism>
<sequence length="291" mass="32212">MMAALLVQASLALPIRPPRPPALVSASWPPPGASNAHVWIDGLSAGPLGRPVDALLERQFRRGLSAELGHEVPQEGFAGVMQLCRELVQLRGADVSEASRRVLVNLFPNWPPGAPEGKRGLLYWFERLFAMPFPAFAFKLNAWVTWWAAQWLMGPCSLKDLEAQDLHALRAAGEHLNAARCGDGRGQQLLVHRCRFLEEAACASVCVNVCKMPTQAFFNDEMGVTMRMEPDYETLQCRFKFGIPPTFTDEMDSRNVACFPSCSNAQARLTSPERCHAMGGANLFQDDKRSM</sequence>
<proteinExistence type="predicted"/>
<dbReference type="InterPro" id="IPR038938">
    <property type="entry name" value="D27-like"/>
</dbReference>
<dbReference type="Pfam" id="PF13225">
    <property type="entry name" value="D27-like_C"/>
    <property type="match status" value="1"/>
</dbReference>
<dbReference type="Proteomes" id="UP001515480">
    <property type="component" value="Unassembled WGS sequence"/>
</dbReference>
<evidence type="ECO:0000259" key="1">
    <source>
        <dbReference type="Pfam" id="PF13225"/>
    </source>
</evidence>
<keyword evidence="3" id="KW-1185">Reference proteome</keyword>
<comment type="caution">
    <text evidence="2">The sequence shown here is derived from an EMBL/GenBank/DDBJ whole genome shotgun (WGS) entry which is preliminary data.</text>
</comment>
<dbReference type="EMBL" id="JBGBPQ010000007">
    <property type="protein sequence ID" value="KAL1521835.1"/>
    <property type="molecule type" value="Genomic_DNA"/>
</dbReference>
<dbReference type="InterPro" id="IPR025114">
    <property type="entry name" value="D27-like_C"/>
</dbReference>
<dbReference type="GO" id="GO:0005506">
    <property type="term" value="F:iron ion binding"/>
    <property type="evidence" value="ECO:0007669"/>
    <property type="project" value="InterPro"/>
</dbReference>